<keyword evidence="5" id="KW-0472">Membrane</keyword>
<evidence type="ECO:0000256" key="5">
    <source>
        <dbReference type="ARBA" id="ARBA00022989"/>
    </source>
</evidence>
<evidence type="ECO:0000256" key="6">
    <source>
        <dbReference type="ARBA" id="ARBA00023251"/>
    </source>
</evidence>
<dbReference type="Gene3D" id="3.40.50.300">
    <property type="entry name" value="P-loop containing nucleotide triphosphate hydrolases"/>
    <property type="match status" value="1"/>
</dbReference>
<comment type="similarity">
    <text evidence="7">Belongs to the ABC transporter superfamily. Macrolide exporter (TC 3.A.1.122) family.</text>
</comment>
<dbReference type="NCBIfam" id="TIGR02982">
    <property type="entry name" value="heterocyst_DevA"/>
    <property type="match status" value="1"/>
</dbReference>
<evidence type="ECO:0000256" key="7">
    <source>
        <dbReference type="ARBA" id="ARBA00038388"/>
    </source>
</evidence>
<dbReference type="AlphaFoldDB" id="A0A1H8F0X9"/>
<keyword evidence="1" id="KW-0813">Transport</keyword>
<dbReference type="STRING" id="917.SAMN05216326_12438"/>
<evidence type="ECO:0000256" key="1">
    <source>
        <dbReference type="ARBA" id="ARBA00022448"/>
    </source>
</evidence>
<dbReference type="GO" id="GO:0016887">
    <property type="term" value="F:ATP hydrolysis activity"/>
    <property type="evidence" value="ECO:0007669"/>
    <property type="project" value="InterPro"/>
</dbReference>
<dbReference type="PANTHER" id="PTHR42798">
    <property type="entry name" value="LIPOPROTEIN-RELEASING SYSTEM ATP-BINDING PROTEIN LOLD"/>
    <property type="match status" value="1"/>
</dbReference>
<evidence type="ECO:0000256" key="2">
    <source>
        <dbReference type="ARBA" id="ARBA00022475"/>
    </source>
</evidence>
<proteinExistence type="inferred from homology"/>
<evidence type="ECO:0000256" key="3">
    <source>
        <dbReference type="ARBA" id="ARBA00022741"/>
    </source>
</evidence>
<protein>
    <submittedName>
        <fullName evidence="9">Putative ABC transport system ATP-binding protein</fullName>
    </submittedName>
</protein>
<dbReference type="PROSITE" id="PS50893">
    <property type="entry name" value="ABC_TRANSPORTER_2"/>
    <property type="match status" value="1"/>
</dbReference>
<accession>A0A1H8F0X9</accession>
<dbReference type="PROSITE" id="PS00211">
    <property type="entry name" value="ABC_TRANSPORTER_1"/>
    <property type="match status" value="1"/>
</dbReference>
<dbReference type="RefSeq" id="WP_090631692.1">
    <property type="nucleotide sequence ID" value="NZ_FOCP01000011.1"/>
</dbReference>
<gene>
    <name evidence="9" type="ORF">SAMN05216325_11155</name>
</gene>
<dbReference type="SMART" id="SM00382">
    <property type="entry name" value="AAA"/>
    <property type="match status" value="1"/>
</dbReference>
<dbReference type="GO" id="GO:0005524">
    <property type="term" value="F:ATP binding"/>
    <property type="evidence" value="ECO:0007669"/>
    <property type="project" value="UniProtKB-KW"/>
</dbReference>
<sequence>MVIDVHNLNFSFGSGSLTQPVLKGIDLAIRKGEIVLMTGPSGSGKTTLLTIIGGLRQASNGSVVILGEQLVNSNEQTKVKIRRQTGYIFQQHNLLKSLTALQNVCMTLELQRDLTESERQYRAQQILAAVGLEDRMHYFPEALSGGQRQRVSIARALAGRPKIILADEPTASLDRQSGHDAVEILKQLAKELNTTILLVTHDYRILDIADRVVELEDGLVKAVEHQE</sequence>
<evidence type="ECO:0000259" key="8">
    <source>
        <dbReference type="PROSITE" id="PS50893"/>
    </source>
</evidence>
<dbReference type="EMBL" id="FOCP01000011">
    <property type="protein sequence ID" value="SEN25280.1"/>
    <property type="molecule type" value="Genomic_DNA"/>
</dbReference>
<dbReference type="CDD" id="cd03255">
    <property type="entry name" value="ABC_MJ0796_LolCDE_FtsE"/>
    <property type="match status" value="1"/>
</dbReference>
<dbReference type="InterPro" id="IPR003439">
    <property type="entry name" value="ABC_transporter-like_ATP-bd"/>
</dbReference>
<dbReference type="OrthoDB" id="8524638at2"/>
<reference evidence="9 10" key="1">
    <citation type="submission" date="2016-10" db="EMBL/GenBank/DDBJ databases">
        <authorList>
            <person name="de Groot N.N."/>
        </authorList>
    </citation>
    <scope>NUCLEOTIDE SEQUENCE [LARGE SCALE GENOMIC DNA]</scope>
    <source>
        <strain evidence="9 10">Nm22</strain>
    </source>
</reference>
<dbReference type="Proteomes" id="UP000199459">
    <property type="component" value="Unassembled WGS sequence"/>
</dbReference>
<dbReference type="SUPFAM" id="SSF52540">
    <property type="entry name" value="P-loop containing nucleoside triphosphate hydrolases"/>
    <property type="match status" value="1"/>
</dbReference>
<dbReference type="InterPro" id="IPR027417">
    <property type="entry name" value="P-loop_NTPase"/>
</dbReference>
<evidence type="ECO:0000313" key="9">
    <source>
        <dbReference type="EMBL" id="SEN25280.1"/>
    </source>
</evidence>
<keyword evidence="4 9" id="KW-0067">ATP-binding</keyword>
<keyword evidence="3" id="KW-0547">Nucleotide-binding</keyword>
<dbReference type="InterPro" id="IPR014324">
    <property type="entry name" value="ABC_heterocyst_DevA"/>
</dbReference>
<dbReference type="InterPro" id="IPR017911">
    <property type="entry name" value="MacB-like_ATP-bd"/>
</dbReference>
<name>A0A1H8F0X9_9PROT</name>
<dbReference type="GO" id="GO:0046677">
    <property type="term" value="P:response to antibiotic"/>
    <property type="evidence" value="ECO:0007669"/>
    <property type="project" value="UniProtKB-KW"/>
</dbReference>
<dbReference type="Pfam" id="PF00005">
    <property type="entry name" value="ABC_tran"/>
    <property type="match status" value="1"/>
</dbReference>
<keyword evidence="5" id="KW-0812">Transmembrane</keyword>
<dbReference type="PANTHER" id="PTHR42798:SF7">
    <property type="entry name" value="ALPHA-D-RIBOSE 1-METHYLPHOSPHONATE 5-TRIPHOSPHATE SYNTHASE SUBUNIT PHNL"/>
    <property type="match status" value="1"/>
</dbReference>
<dbReference type="GO" id="GO:0098796">
    <property type="term" value="C:membrane protein complex"/>
    <property type="evidence" value="ECO:0007669"/>
    <property type="project" value="UniProtKB-ARBA"/>
</dbReference>
<keyword evidence="6" id="KW-0046">Antibiotic resistance</keyword>
<evidence type="ECO:0000256" key="4">
    <source>
        <dbReference type="ARBA" id="ARBA00022840"/>
    </source>
</evidence>
<dbReference type="InterPro" id="IPR003593">
    <property type="entry name" value="AAA+_ATPase"/>
</dbReference>
<keyword evidence="2" id="KW-1003">Cell membrane</keyword>
<organism evidence="9 10">
    <name type="scientific">Nitrosomonas marina</name>
    <dbReference type="NCBI Taxonomy" id="917"/>
    <lineage>
        <taxon>Bacteria</taxon>
        <taxon>Pseudomonadati</taxon>
        <taxon>Pseudomonadota</taxon>
        <taxon>Betaproteobacteria</taxon>
        <taxon>Nitrosomonadales</taxon>
        <taxon>Nitrosomonadaceae</taxon>
        <taxon>Nitrosomonas</taxon>
    </lineage>
</organism>
<dbReference type="FunFam" id="3.40.50.300:FF:000032">
    <property type="entry name" value="Export ABC transporter ATP-binding protein"/>
    <property type="match status" value="1"/>
</dbReference>
<dbReference type="InterPro" id="IPR017871">
    <property type="entry name" value="ABC_transporter-like_CS"/>
</dbReference>
<keyword evidence="5" id="KW-1133">Transmembrane helix</keyword>
<feature type="domain" description="ABC transporter" evidence="8">
    <location>
        <begin position="3"/>
        <end position="227"/>
    </location>
</feature>
<dbReference type="GO" id="GO:0022857">
    <property type="term" value="F:transmembrane transporter activity"/>
    <property type="evidence" value="ECO:0007669"/>
    <property type="project" value="UniProtKB-ARBA"/>
</dbReference>
<evidence type="ECO:0000313" key="10">
    <source>
        <dbReference type="Proteomes" id="UP000199459"/>
    </source>
</evidence>